<dbReference type="InterPro" id="IPR001680">
    <property type="entry name" value="WD40_rpt"/>
</dbReference>
<feature type="repeat" description="WD" evidence="3">
    <location>
        <begin position="409"/>
        <end position="442"/>
    </location>
</feature>
<dbReference type="STRING" id="29833.A0A1E5RR60"/>
<keyword evidence="1 3" id="KW-0853">WD repeat</keyword>
<evidence type="ECO:0000313" key="6">
    <source>
        <dbReference type="Proteomes" id="UP000095358"/>
    </source>
</evidence>
<comment type="caution">
    <text evidence="5">The sequence shown here is derived from an EMBL/GenBank/DDBJ whole genome shotgun (WGS) entry which is preliminary data.</text>
</comment>
<evidence type="ECO:0000256" key="3">
    <source>
        <dbReference type="PROSITE-ProRule" id="PRU00221"/>
    </source>
</evidence>
<dbReference type="PANTHER" id="PTHR19857">
    <property type="entry name" value="MITOCHONDRIAL DIVISION PROTEIN 1-RELATED"/>
    <property type="match status" value="1"/>
</dbReference>
<evidence type="ECO:0000256" key="2">
    <source>
        <dbReference type="ARBA" id="ARBA00022737"/>
    </source>
</evidence>
<dbReference type="VEuPathDB" id="FungiDB:AWRI3580_g2388"/>
<feature type="region of interest" description="Disordered" evidence="4">
    <location>
        <begin position="1"/>
        <end position="38"/>
    </location>
</feature>
<dbReference type="InterPro" id="IPR036322">
    <property type="entry name" value="WD40_repeat_dom_sf"/>
</dbReference>
<dbReference type="InterPro" id="IPR051179">
    <property type="entry name" value="WD_repeat_multifunction"/>
</dbReference>
<dbReference type="SUPFAM" id="SSF50978">
    <property type="entry name" value="WD40 repeat-like"/>
    <property type="match status" value="1"/>
</dbReference>
<feature type="compositionally biased region" description="Acidic residues" evidence="4">
    <location>
        <begin position="14"/>
        <end position="23"/>
    </location>
</feature>
<dbReference type="InterPro" id="IPR015943">
    <property type="entry name" value="WD40/YVTN_repeat-like_dom_sf"/>
</dbReference>
<sequence>MSEEFNNEQHPIQEDAEYLEMNEVEQVYDQNQDDVQPEDMDDDLDMEDDRVEIDMTNNSKGYYDLHKDSVFNIDSYGGICITGSGDDTAHVWEINNNAINTQTNTDGEPVERKSLFEIKHNESVIGCYLTRPKGLYLISGDMNGLIKIYKTIKKGTWELIHEIQQVEELQWLKINESVEGMFAFGGTDGSVWVYQLTKNDLNLVMSGFSHQQDCTNGEFINYSEDDIQLLSLSVDGSIVLWSVYTGEAIMKWTESNFKSHATPQWISLQISPKSDAQPQRLAAVGSTEGALTLLNLQSHQVLYFNPAVIENITEHEEMSDLSIESISWLITPGKPALLVVGIVRGDLIVYDIPTFKIRSQLKLEEAITKTYISSGTNNVDKRLFVSSMDGKVYTYDPYQIANEQSQWIAHGHNMGVLDFAVDEKNNLLITAGDDGVSLIFEL</sequence>
<dbReference type="PROSITE" id="PS50294">
    <property type="entry name" value="WD_REPEATS_REGION"/>
    <property type="match status" value="1"/>
</dbReference>
<dbReference type="PROSITE" id="PS50082">
    <property type="entry name" value="WD_REPEATS_2"/>
    <property type="match status" value="2"/>
</dbReference>
<evidence type="ECO:0000313" key="5">
    <source>
        <dbReference type="EMBL" id="OEJ89389.1"/>
    </source>
</evidence>
<gene>
    <name evidence="5" type="ORF">AWRI3580_g2388</name>
</gene>
<proteinExistence type="predicted"/>
<dbReference type="OrthoDB" id="10261640at2759"/>
<accession>A0A1E5RR60</accession>
<dbReference type="SMART" id="SM00320">
    <property type="entry name" value="WD40"/>
    <property type="match status" value="6"/>
</dbReference>
<keyword evidence="2" id="KW-0677">Repeat</keyword>
<organism evidence="5 6">
    <name type="scientific">Hanseniaspora uvarum</name>
    <name type="common">Yeast</name>
    <name type="synonym">Kloeckera apiculata</name>
    <dbReference type="NCBI Taxonomy" id="29833"/>
    <lineage>
        <taxon>Eukaryota</taxon>
        <taxon>Fungi</taxon>
        <taxon>Dikarya</taxon>
        <taxon>Ascomycota</taxon>
        <taxon>Saccharomycotina</taxon>
        <taxon>Saccharomycetes</taxon>
        <taxon>Saccharomycodales</taxon>
        <taxon>Saccharomycodaceae</taxon>
        <taxon>Hanseniaspora</taxon>
    </lineage>
</organism>
<dbReference type="EMBL" id="LPNN01000004">
    <property type="protein sequence ID" value="OEJ89389.1"/>
    <property type="molecule type" value="Genomic_DNA"/>
</dbReference>
<protein>
    <submittedName>
        <fullName evidence="5">Ribosome assembly protein SQT1</fullName>
    </submittedName>
</protein>
<reference evidence="6" key="1">
    <citation type="journal article" date="2016" name="Genome Announc.">
        <title>Genome sequences of three species of Hanseniaspora isolated from spontaneous wine fermentations.</title>
        <authorList>
            <person name="Sternes P.R."/>
            <person name="Lee D."/>
            <person name="Kutyna D.R."/>
            <person name="Borneman A.R."/>
        </authorList>
    </citation>
    <scope>NUCLEOTIDE SEQUENCE [LARGE SCALE GENOMIC DNA]</scope>
    <source>
        <strain evidence="6">AWRI3580</strain>
    </source>
</reference>
<dbReference type="Proteomes" id="UP000095358">
    <property type="component" value="Unassembled WGS sequence"/>
</dbReference>
<keyword evidence="6" id="KW-1185">Reference proteome</keyword>
<name>A0A1E5RR60_HANUV</name>
<evidence type="ECO:0000256" key="1">
    <source>
        <dbReference type="ARBA" id="ARBA00022574"/>
    </source>
</evidence>
<dbReference type="AlphaFoldDB" id="A0A1E5RR60"/>
<feature type="repeat" description="WD" evidence="3">
    <location>
        <begin position="220"/>
        <end position="251"/>
    </location>
</feature>
<dbReference type="PANTHER" id="PTHR19857:SF8">
    <property type="entry name" value="ANGIO-ASSOCIATED MIGRATORY CELL PROTEIN"/>
    <property type="match status" value="1"/>
</dbReference>
<dbReference type="Gene3D" id="2.130.10.10">
    <property type="entry name" value="YVTN repeat-like/Quinoprotein amine dehydrogenase"/>
    <property type="match status" value="1"/>
</dbReference>
<evidence type="ECO:0000256" key="4">
    <source>
        <dbReference type="SAM" id="MobiDB-lite"/>
    </source>
</evidence>